<feature type="compositionally biased region" description="Basic and acidic residues" evidence="1">
    <location>
        <begin position="32"/>
        <end position="48"/>
    </location>
</feature>
<accession>A0A026WBA3</accession>
<name>A0A026WBA3_OOCBI</name>
<evidence type="ECO:0000256" key="1">
    <source>
        <dbReference type="SAM" id="MobiDB-lite"/>
    </source>
</evidence>
<dbReference type="Proteomes" id="UP000053097">
    <property type="component" value="Unassembled WGS sequence"/>
</dbReference>
<protein>
    <submittedName>
        <fullName evidence="2">Uncharacterized protein</fullName>
    </submittedName>
</protein>
<dbReference type="AlphaFoldDB" id="A0A026WBA3"/>
<evidence type="ECO:0000313" key="2">
    <source>
        <dbReference type="EMBL" id="EZA52319.1"/>
    </source>
</evidence>
<organism evidence="2 3">
    <name type="scientific">Ooceraea biroi</name>
    <name type="common">Clonal raider ant</name>
    <name type="synonym">Cerapachys biroi</name>
    <dbReference type="NCBI Taxonomy" id="2015173"/>
    <lineage>
        <taxon>Eukaryota</taxon>
        <taxon>Metazoa</taxon>
        <taxon>Ecdysozoa</taxon>
        <taxon>Arthropoda</taxon>
        <taxon>Hexapoda</taxon>
        <taxon>Insecta</taxon>
        <taxon>Pterygota</taxon>
        <taxon>Neoptera</taxon>
        <taxon>Endopterygota</taxon>
        <taxon>Hymenoptera</taxon>
        <taxon>Apocrita</taxon>
        <taxon>Aculeata</taxon>
        <taxon>Formicoidea</taxon>
        <taxon>Formicidae</taxon>
        <taxon>Dorylinae</taxon>
        <taxon>Ooceraea</taxon>
    </lineage>
</organism>
<proteinExistence type="predicted"/>
<sequence>MMDEVARRNDFAVIGVEFRVGAQRPGAGSKGSSEREREREKERKRDGPIDTMAIHLRHMCIIN</sequence>
<dbReference type="EMBL" id="KK107347">
    <property type="protein sequence ID" value="EZA52319.1"/>
    <property type="molecule type" value="Genomic_DNA"/>
</dbReference>
<reference evidence="2 3" key="1">
    <citation type="journal article" date="2014" name="Curr. Biol.">
        <title>The genome of the clonal raider ant Cerapachys biroi.</title>
        <authorList>
            <person name="Oxley P.R."/>
            <person name="Ji L."/>
            <person name="Fetter-Pruneda I."/>
            <person name="McKenzie S.K."/>
            <person name="Li C."/>
            <person name="Hu H."/>
            <person name="Zhang G."/>
            <person name="Kronauer D.J."/>
        </authorList>
    </citation>
    <scope>NUCLEOTIDE SEQUENCE [LARGE SCALE GENOMIC DNA]</scope>
</reference>
<feature type="region of interest" description="Disordered" evidence="1">
    <location>
        <begin position="22"/>
        <end position="50"/>
    </location>
</feature>
<gene>
    <name evidence="2" type="ORF">X777_08989</name>
</gene>
<evidence type="ECO:0000313" key="3">
    <source>
        <dbReference type="Proteomes" id="UP000053097"/>
    </source>
</evidence>
<keyword evidence="3" id="KW-1185">Reference proteome</keyword>